<name>A0A0R1LY21_9LACO</name>
<keyword evidence="1" id="KW-0805">Transcription regulation</keyword>
<comment type="caution">
    <text evidence="5">The sequence shown here is derived from an EMBL/GenBank/DDBJ whole genome shotgun (WGS) entry which is preliminary data.</text>
</comment>
<dbReference type="PATRIC" id="fig|1423776.4.peg.795"/>
<evidence type="ECO:0000313" key="5">
    <source>
        <dbReference type="EMBL" id="KRK97817.1"/>
    </source>
</evidence>
<evidence type="ECO:0000259" key="4">
    <source>
        <dbReference type="PROSITE" id="PS51118"/>
    </source>
</evidence>
<dbReference type="InterPro" id="IPR002577">
    <property type="entry name" value="HTH_HxlR"/>
</dbReference>
<dbReference type="OrthoDB" id="9800966at2"/>
<dbReference type="InterPro" id="IPR036388">
    <property type="entry name" value="WH-like_DNA-bd_sf"/>
</dbReference>
<dbReference type="Proteomes" id="UP000051160">
    <property type="component" value="Unassembled WGS sequence"/>
</dbReference>
<dbReference type="Gene3D" id="1.10.10.10">
    <property type="entry name" value="Winged helix-like DNA-binding domain superfamily/Winged helix DNA-binding domain"/>
    <property type="match status" value="1"/>
</dbReference>
<reference evidence="5 6" key="1">
    <citation type="journal article" date="2015" name="Genome Announc.">
        <title>Expanding the biotechnology potential of lactobacilli through comparative genomics of 213 strains and associated genera.</title>
        <authorList>
            <person name="Sun Z."/>
            <person name="Harris H.M."/>
            <person name="McCann A."/>
            <person name="Guo C."/>
            <person name="Argimon S."/>
            <person name="Zhang W."/>
            <person name="Yang X."/>
            <person name="Jeffery I.B."/>
            <person name="Cooney J.C."/>
            <person name="Kagawa T.F."/>
            <person name="Liu W."/>
            <person name="Song Y."/>
            <person name="Salvetti E."/>
            <person name="Wrobel A."/>
            <person name="Rasinkangas P."/>
            <person name="Parkhill J."/>
            <person name="Rea M.C."/>
            <person name="O'Sullivan O."/>
            <person name="Ritari J."/>
            <person name="Douillard F.P."/>
            <person name="Paul Ross R."/>
            <person name="Yang R."/>
            <person name="Briner A.E."/>
            <person name="Felis G.E."/>
            <person name="de Vos W.M."/>
            <person name="Barrangou R."/>
            <person name="Klaenhammer T.R."/>
            <person name="Caufield P.W."/>
            <person name="Cui Y."/>
            <person name="Zhang H."/>
            <person name="O'Toole P.W."/>
        </authorList>
    </citation>
    <scope>NUCLEOTIDE SEQUENCE [LARGE SCALE GENOMIC DNA]</scope>
    <source>
        <strain evidence="5 6">DSM 19909</strain>
    </source>
</reference>
<gene>
    <name evidence="5" type="ORF">FD04_GL000788</name>
</gene>
<keyword evidence="2" id="KW-0238">DNA-binding</keyword>
<keyword evidence="6" id="KW-1185">Reference proteome</keyword>
<evidence type="ECO:0000256" key="1">
    <source>
        <dbReference type="ARBA" id="ARBA00023015"/>
    </source>
</evidence>
<feature type="domain" description="HTH hxlR-type" evidence="4">
    <location>
        <begin position="6"/>
        <end position="100"/>
    </location>
</feature>
<accession>A0A0R1LY21</accession>
<evidence type="ECO:0000256" key="2">
    <source>
        <dbReference type="ARBA" id="ARBA00023125"/>
    </source>
</evidence>
<evidence type="ECO:0000313" key="6">
    <source>
        <dbReference type="Proteomes" id="UP000051160"/>
    </source>
</evidence>
<dbReference type="RefSeq" id="WP_054699775.1">
    <property type="nucleotide sequence ID" value="NZ_AZEE01000028.1"/>
</dbReference>
<dbReference type="PANTHER" id="PTHR33204">
    <property type="entry name" value="TRANSCRIPTIONAL REGULATOR, MARR FAMILY"/>
    <property type="match status" value="1"/>
</dbReference>
<keyword evidence="3" id="KW-0804">Transcription</keyword>
<dbReference type="InterPro" id="IPR036390">
    <property type="entry name" value="WH_DNA-bd_sf"/>
</dbReference>
<dbReference type="EMBL" id="AZEE01000028">
    <property type="protein sequence ID" value="KRK97817.1"/>
    <property type="molecule type" value="Genomic_DNA"/>
</dbReference>
<dbReference type="SUPFAM" id="SSF46785">
    <property type="entry name" value="Winged helix' DNA-binding domain"/>
    <property type="match status" value="1"/>
</dbReference>
<dbReference type="PROSITE" id="PS51118">
    <property type="entry name" value="HTH_HXLR"/>
    <property type="match status" value="1"/>
</dbReference>
<proteinExistence type="predicted"/>
<dbReference type="PANTHER" id="PTHR33204:SF18">
    <property type="entry name" value="TRANSCRIPTIONAL REGULATORY PROTEIN"/>
    <property type="match status" value="1"/>
</dbReference>
<dbReference type="Pfam" id="PF01638">
    <property type="entry name" value="HxlR"/>
    <property type="match status" value="1"/>
</dbReference>
<sequence>MVVRDTSIGTQAGLAVLSNRWYALILQNLDSDYQDFMTLREQVRGISTFKLLIALSNLTNLSLVDSTQDYQYRLTLDGQAFQNELNQLENWGNRQLHQTGEVRLPHRNS</sequence>
<organism evidence="5 6">
    <name type="scientific">Secundilactobacillus odoratitofui DSM 19909 = JCM 15043</name>
    <dbReference type="NCBI Taxonomy" id="1423776"/>
    <lineage>
        <taxon>Bacteria</taxon>
        <taxon>Bacillati</taxon>
        <taxon>Bacillota</taxon>
        <taxon>Bacilli</taxon>
        <taxon>Lactobacillales</taxon>
        <taxon>Lactobacillaceae</taxon>
        <taxon>Secundilactobacillus</taxon>
    </lineage>
</organism>
<dbReference type="GO" id="GO:0003677">
    <property type="term" value="F:DNA binding"/>
    <property type="evidence" value="ECO:0007669"/>
    <property type="project" value="UniProtKB-KW"/>
</dbReference>
<protein>
    <recommendedName>
        <fullName evidence="4">HTH hxlR-type domain-containing protein</fullName>
    </recommendedName>
</protein>
<evidence type="ECO:0000256" key="3">
    <source>
        <dbReference type="ARBA" id="ARBA00023163"/>
    </source>
</evidence>
<dbReference type="AlphaFoldDB" id="A0A0R1LY21"/>